<dbReference type="InterPro" id="IPR010994">
    <property type="entry name" value="RuvA_2-like"/>
</dbReference>
<dbReference type="Gene3D" id="1.10.150.20">
    <property type="entry name" value="5' to 3' exonuclease, C-terminal subdomain"/>
    <property type="match status" value="1"/>
</dbReference>
<dbReference type="Proteomes" id="UP000800235">
    <property type="component" value="Unassembled WGS sequence"/>
</dbReference>
<evidence type="ECO:0000256" key="7">
    <source>
        <dbReference type="SAM" id="MobiDB-lite"/>
    </source>
</evidence>
<protein>
    <submittedName>
        <fullName evidence="9">Mating-type switch/DNA repair protein Swi10/Rad10</fullName>
    </submittedName>
</protein>
<evidence type="ECO:0000256" key="3">
    <source>
        <dbReference type="ARBA" id="ARBA00022763"/>
    </source>
</evidence>
<feature type="region of interest" description="Disordered" evidence="7">
    <location>
        <begin position="1"/>
        <end position="62"/>
    </location>
</feature>
<keyword evidence="4" id="KW-0238">DNA-binding</keyword>
<dbReference type="FunFam" id="3.40.50.10130:FF:000001">
    <property type="entry name" value="DNA excision repair protein ERCC-1"/>
    <property type="match status" value="1"/>
</dbReference>
<feature type="compositionally biased region" description="Low complexity" evidence="7">
    <location>
        <begin position="25"/>
        <end position="36"/>
    </location>
</feature>
<feature type="compositionally biased region" description="Polar residues" evidence="7">
    <location>
        <begin position="1"/>
        <end position="17"/>
    </location>
</feature>
<dbReference type="GO" id="GO:0003697">
    <property type="term" value="F:single-stranded DNA binding"/>
    <property type="evidence" value="ECO:0007669"/>
    <property type="project" value="TreeGrafter"/>
</dbReference>
<dbReference type="GO" id="GO:0070522">
    <property type="term" value="C:ERCC4-ERCC1 complex"/>
    <property type="evidence" value="ECO:0007669"/>
    <property type="project" value="TreeGrafter"/>
</dbReference>
<dbReference type="GO" id="GO:0006302">
    <property type="term" value="P:double-strand break repair"/>
    <property type="evidence" value="ECO:0007669"/>
    <property type="project" value="UniProtKB-ARBA"/>
</dbReference>
<reference evidence="9" key="1">
    <citation type="journal article" date="2020" name="Stud. Mycol.">
        <title>101 Dothideomycetes genomes: a test case for predicting lifestyles and emergence of pathogens.</title>
        <authorList>
            <person name="Haridas S."/>
            <person name="Albert R."/>
            <person name="Binder M."/>
            <person name="Bloem J."/>
            <person name="Labutti K."/>
            <person name="Salamov A."/>
            <person name="Andreopoulos B."/>
            <person name="Baker S."/>
            <person name="Barry K."/>
            <person name="Bills G."/>
            <person name="Bluhm B."/>
            <person name="Cannon C."/>
            <person name="Castanera R."/>
            <person name="Culley D."/>
            <person name="Daum C."/>
            <person name="Ezra D."/>
            <person name="Gonzalez J."/>
            <person name="Henrissat B."/>
            <person name="Kuo A."/>
            <person name="Liang C."/>
            <person name="Lipzen A."/>
            <person name="Lutzoni F."/>
            <person name="Magnuson J."/>
            <person name="Mondo S."/>
            <person name="Nolan M."/>
            <person name="Ohm R."/>
            <person name="Pangilinan J."/>
            <person name="Park H.-J."/>
            <person name="Ramirez L."/>
            <person name="Alfaro M."/>
            <person name="Sun H."/>
            <person name="Tritt A."/>
            <person name="Yoshinaga Y."/>
            <person name="Zwiers L.-H."/>
            <person name="Turgeon B."/>
            <person name="Goodwin S."/>
            <person name="Spatafora J."/>
            <person name="Crous P."/>
            <person name="Grigoriev I."/>
        </authorList>
    </citation>
    <scope>NUCLEOTIDE SEQUENCE</scope>
    <source>
        <strain evidence="9">CBS 130266</strain>
    </source>
</reference>
<feature type="domain" description="ERCC1-like central" evidence="8">
    <location>
        <begin position="63"/>
        <end position="176"/>
    </location>
</feature>
<dbReference type="InterPro" id="IPR047260">
    <property type="entry name" value="ERCC1-like_central_dom"/>
</dbReference>
<evidence type="ECO:0000256" key="5">
    <source>
        <dbReference type="ARBA" id="ARBA00023204"/>
    </source>
</evidence>
<evidence type="ECO:0000256" key="6">
    <source>
        <dbReference type="ARBA" id="ARBA00023242"/>
    </source>
</evidence>
<dbReference type="Gene3D" id="3.40.50.10130">
    <property type="match status" value="1"/>
</dbReference>
<proteinExistence type="inferred from homology"/>
<evidence type="ECO:0000256" key="2">
    <source>
        <dbReference type="ARBA" id="ARBA00008283"/>
    </source>
</evidence>
<evidence type="ECO:0000256" key="1">
    <source>
        <dbReference type="ARBA" id="ARBA00004123"/>
    </source>
</evidence>
<keyword evidence="3" id="KW-0227">DNA damage</keyword>
<dbReference type="SUPFAM" id="SSF47781">
    <property type="entry name" value="RuvA domain 2-like"/>
    <property type="match status" value="1"/>
</dbReference>
<dbReference type="GO" id="GO:0003684">
    <property type="term" value="F:damaged DNA binding"/>
    <property type="evidence" value="ECO:0007669"/>
    <property type="project" value="InterPro"/>
</dbReference>
<dbReference type="CDD" id="cd22325">
    <property type="entry name" value="ERCC1_C-like"/>
    <property type="match status" value="1"/>
</dbReference>
<comment type="caution">
    <text evidence="9">The sequence shown here is derived from an EMBL/GenBank/DDBJ whole genome shotgun (WGS) entry which is preliminary data.</text>
</comment>
<comment type="subcellular location">
    <subcellularLocation>
        <location evidence="1">Nucleus</location>
    </subcellularLocation>
</comment>
<feature type="region of interest" description="Disordered" evidence="7">
    <location>
        <begin position="259"/>
        <end position="284"/>
    </location>
</feature>
<dbReference type="InterPro" id="IPR011335">
    <property type="entry name" value="Restrct_endonuc-II-like"/>
</dbReference>
<dbReference type="InterPro" id="IPR004579">
    <property type="entry name" value="ERCC1/RAD10/SWI10"/>
</dbReference>
<evidence type="ECO:0000256" key="4">
    <source>
        <dbReference type="ARBA" id="ARBA00023125"/>
    </source>
</evidence>
<dbReference type="GO" id="GO:0006312">
    <property type="term" value="P:mitotic recombination"/>
    <property type="evidence" value="ECO:0007669"/>
    <property type="project" value="TreeGrafter"/>
</dbReference>
<keyword evidence="5" id="KW-0234">DNA repair</keyword>
<comment type="similarity">
    <text evidence="2">Belongs to the ERCC1/RAD10/SWI10 family.</text>
</comment>
<evidence type="ECO:0000259" key="8">
    <source>
        <dbReference type="Pfam" id="PF03834"/>
    </source>
</evidence>
<name>A0A9P4TWS1_9PEZI</name>
<dbReference type="PANTHER" id="PTHR12749">
    <property type="entry name" value="EXCISION REPAIR CROSS-COMPLEMENTING 1 ERCC1"/>
    <property type="match status" value="1"/>
</dbReference>
<dbReference type="AlphaFoldDB" id="A0A9P4TWS1"/>
<dbReference type="PANTHER" id="PTHR12749:SF0">
    <property type="entry name" value="DNA EXCISION REPAIR PROTEIN ERCC-1"/>
    <property type="match status" value="1"/>
</dbReference>
<keyword evidence="10" id="KW-1185">Reference proteome</keyword>
<dbReference type="OrthoDB" id="10262814at2759"/>
<feature type="region of interest" description="Disordered" evidence="7">
    <location>
        <begin position="312"/>
        <end position="339"/>
    </location>
</feature>
<evidence type="ECO:0000313" key="10">
    <source>
        <dbReference type="Proteomes" id="UP000800235"/>
    </source>
</evidence>
<accession>A0A9P4TWS1</accession>
<dbReference type="GO" id="GO:0070914">
    <property type="term" value="P:UV-damage excision repair"/>
    <property type="evidence" value="ECO:0007669"/>
    <property type="project" value="TreeGrafter"/>
</dbReference>
<sequence>MDRTTVRPSTTNANAQPSRAPISPNPRQFQTTTTNRPTPPAAPSRGVVQPKPQDLRARTGPSNIIVSTRQKGNPILKEIKNSAWEYGDIDPDYILGVTTCALFLSLKYHRLHPEYIYGRIRALQGRWNLRVLLVMVDITAHEESLKELSKTSLINNVTIMLCWSTAEAGRYLELYKVYENAPATAIKAPPSKSHGDRLIEFITTPRSVNKTDALGLVSNFGSVRTAVNARPEEILLIAGWGQTKVKQWNAAVSEPFRTRQAKKRGLATEDSMPPTVLPRPPKRVAEEAPVDEIDEDEDALLFVAEEQTAASSSVRKATVVPPPGTVSAAKKLVPPEPDIGDGVMAALARLREQG</sequence>
<keyword evidence="6" id="KW-0539">Nucleus</keyword>
<dbReference type="EMBL" id="MU007052">
    <property type="protein sequence ID" value="KAF2428825.1"/>
    <property type="molecule type" value="Genomic_DNA"/>
</dbReference>
<dbReference type="NCBIfam" id="TIGR00597">
    <property type="entry name" value="rad10"/>
    <property type="match status" value="1"/>
</dbReference>
<dbReference type="Pfam" id="PF03834">
    <property type="entry name" value="Rad10"/>
    <property type="match status" value="1"/>
</dbReference>
<dbReference type="GO" id="GO:0000110">
    <property type="term" value="C:nucleotide-excision repair factor 1 complex"/>
    <property type="evidence" value="ECO:0007669"/>
    <property type="project" value="TreeGrafter"/>
</dbReference>
<dbReference type="SUPFAM" id="SSF52980">
    <property type="entry name" value="Restriction endonuclease-like"/>
    <property type="match status" value="1"/>
</dbReference>
<evidence type="ECO:0000313" key="9">
    <source>
        <dbReference type="EMBL" id="KAF2428825.1"/>
    </source>
</evidence>
<gene>
    <name evidence="9" type="ORF">EJ08DRAFT_636163</name>
</gene>
<organism evidence="9 10">
    <name type="scientific">Tothia fuscella</name>
    <dbReference type="NCBI Taxonomy" id="1048955"/>
    <lineage>
        <taxon>Eukaryota</taxon>
        <taxon>Fungi</taxon>
        <taxon>Dikarya</taxon>
        <taxon>Ascomycota</taxon>
        <taxon>Pezizomycotina</taxon>
        <taxon>Dothideomycetes</taxon>
        <taxon>Pleosporomycetidae</taxon>
        <taxon>Venturiales</taxon>
        <taxon>Cylindrosympodiaceae</taxon>
        <taxon>Tothia</taxon>
    </lineage>
</organism>